<dbReference type="InterPro" id="IPR011055">
    <property type="entry name" value="Dup_hybrid_motif"/>
</dbReference>
<dbReference type="InterPro" id="IPR050570">
    <property type="entry name" value="Cell_wall_metabolism_enzyme"/>
</dbReference>
<keyword evidence="3" id="KW-0472">Membrane</keyword>
<keyword evidence="2" id="KW-0175">Coiled coil</keyword>
<evidence type="ECO:0000256" key="1">
    <source>
        <dbReference type="ARBA" id="ARBA00022729"/>
    </source>
</evidence>
<evidence type="ECO:0000256" key="2">
    <source>
        <dbReference type="SAM" id="Coils"/>
    </source>
</evidence>
<dbReference type="Gene3D" id="2.70.70.10">
    <property type="entry name" value="Glucose Permease (Domain IIA)"/>
    <property type="match status" value="1"/>
</dbReference>
<evidence type="ECO:0000256" key="3">
    <source>
        <dbReference type="SAM" id="Phobius"/>
    </source>
</evidence>
<sequence>MDKHFTVTIHDDNGYKQFNLHKFVKKAFLYAGLFLVTLALIAVGTILYLDYSVDTVKKKRDAIEKAYEAMKEQNMQLEESMQMTRLSLLEKKKELHQLSDSLTEIETLIGLKPLGDESLAERVSIAKLSTSQRATLLQLIPSGSPVEYHGITSKYGYRIHPTLGTKEFHRGSDMKAKLNTPVYATADGLVEWAGYHQRSGFGRLIILEHVYGFKSYYGHLNRVVVKSGK</sequence>
<dbReference type="Pfam" id="PF01551">
    <property type="entry name" value="Peptidase_M23"/>
    <property type="match status" value="1"/>
</dbReference>
<organism evidence="5">
    <name type="scientific">Sulfurimonas autotrophica</name>
    <dbReference type="NCBI Taxonomy" id="202747"/>
    <lineage>
        <taxon>Bacteria</taxon>
        <taxon>Pseudomonadati</taxon>
        <taxon>Campylobacterota</taxon>
        <taxon>Epsilonproteobacteria</taxon>
        <taxon>Campylobacterales</taxon>
        <taxon>Sulfurimonadaceae</taxon>
        <taxon>Sulfurimonas</taxon>
    </lineage>
</organism>
<feature type="domain" description="M23ase beta-sheet core" evidence="4">
    <location>
        <begin position="168"/>
        <end position="228"/>
    </location>
</feature>
<dbReference type="AlphaFoldDB" id="A0A7C3GJI3"/>
<feature type="coiled-coil region" evidence="2">
    <location>
        <begin position="53"/>
        <end position="87"/>
    </location>
</feature>
<feature type="transmembrane region" description="Helical" evidence="3">
    <location>
        <begin position="27"/>
        <end position="49"/>
    </location>
</feature>
<dbReference type="PANTHER" id="PTHR21666">
    <property type="entry name" value="PEPTIDASE-RELATED"/>
    <property type="match status" value="1"/>
</dbReference>
<dbReference type="EMBL" id="DRNH01000126">
    <property type="protein sequence ID" value="HFB53558.1"/>
    <property type="molecule type" value="Genomic_DNA"/>
</dbReference>
<protein>
    <submittedName>
        <fullName evidence="5">M23 family peptidase</fullName>
    </submittedName>
</protein>
<dbReference type="SUPFAM" id="SSF51261">
    <property type="entry name" value="Duplicated hybrid motif"/>
    <property type="match status" value="1"/>
</dbReference>
<comment type="caution">
    <text evidence="5">The sequence shown here is derived from an EMBL/GenBank/DDBJ whole genome shotgun (WGS) entry which is preliminary data.</text>
</comment>
<dbReference type="InterPro" id="IPR016047">
    <property type="entry name" value="M23ase_b-sheet_dom"/>
</dbReference>
<gene>
    <name evidence="5" type="ORF">ENJ67_02385</name>
</gene>
<name>A0A7C3GJI3_9BACT</name>
<accession>A0A7C3GJI3</accession>
<dbReference type="CDD" id="cd12797">
    <property type="entry name" value="M23_peptidase"/>
    <property type="match status" value="1"/>
</dbReference>
<evidence type="ECO:0000259" key="4">
    <source>
        <dbReference type="Pfam" id="PF01551"/>
    </source>
</evidence>
<keyword evidence="3" id="KW-1133">Transmembrane helix</keyword>
<keyword evidence="3" id="KW-0812">Transmembrane</keyword>
<evidence type="ECO:0000313" key="5">
    <source>
        <dbReference type="EMBL" id="HFB53558.1"/>
    </source>
</evidence>
<dbReference type="Proteomes" id="UP000886390">
    <property type="component" value="Unassembled WGS sequence"/>
</dbReference>
<proteinExistence type="predicted"/>
<feature type="non-terminal residue" evidence="5">
    <location>
        <position position="229"/>
    </location>
</feature>
<reference evidence="5" key="1">
    <citation type="journal article" date="2020" name="mSystems">
        <title>Genome- and Community-Level Interaction Insights into Carbon Utilization and Element Cycling Functions of Hydrothermarchaeota in Hydrothermal Sediment.</title>
        <authorList>
            <person name="Zhou Z."/>
            <person name="Liu Y."/>
            <person name="Xu W."/>
            <person name="Pan J."/>
            <person name="Luo Z.H."/>
            <person name="Li M."/>
        </authorList>
    </citation>
    <scope>NUCLEOTIDE SEQUENCE [LARGE SCALE GENOMIC DNA]</scope>
    <source>
        <strain evidence="5">HyVt-507</strain>
    </source>
</reference>
<keyword evidence="1" id="KW-0732">Signal</keyword>
<dbReference type="GO" id="GO:0004222">
    <property type="term" value="F:metalloendopeptidase activity"/>
    <property type="evidence" value="ECO:0007669"/>
    <property type="project" value="TreeGrafter"/>
</dbReference>
<dbReference type="PANTHER" id="PTHR21666:SF289">
    <property type="entry name" value="L-ALA--D-GLU ENDOPEPTIDASE"/>
    <property type="match status" value="1"/>
</dbReference>